<comment type="caution">
    <text evidence="1">The sequence shown here is derived from an EMBL/GenBank/DDBJ whole genome shotgun (WGS) entry which is preliminary data.</text>
</comment>
<name>A0ABQ7C802_BRACR</name>
<keyword evidence="2" id="KW-1185">Reference proteome</keyword>
<evidence type="ECO:0000313" key="2">
    <source>
        <dbReference type="Proteomes" id="UP000266723"/>
    </source>
</evidence>
<sequence length="72" mass="8061">MNNLFKREPLGKEILEFPSVDTCKDEVFNNAINMFENCCMGGESGALEPTVPLFPDVEDSCLDRKPFKSCAK</sequence>
<evidence type="ECO:0000313" key="1">
    <source>
        <dbReference type="EMBL" id="KAF3548316.1"/>
    </source>
</evidence>
<reference evidence="1 2" key="1">
    <citation type="journal article" date="2020" name="BMC Genomics">
        <title>Intraspecific diversification of the crop wild relative Brassica cretica Lam. using demographic model selection.</title>
        <authorList>
            <person name="Kioukis A."/>
            <person name="Michalopoulou V.A."/>
            <person name="Briers L."/>
            <person name="Pirintsos S."/>
            <person name="Studholme D.J."/>
            <person name="Pavlidis P."/>
            <person name="Sarris P.F."/>
        </authorList>
    </citation>
    <scope>NUCLEOTIDE SEQUENCE [LARGE SCALE GENOMIC DNA]</scope>
    <source>
        <strain evidence="2">cv. PFS-1207/04</strain>
    </source>
</reference>
<proteinExistence type="predicted"/>
<organism evidence="1 2">
    <name type="scientific">Brassica cretica</name>
    <name type="common">Mustard</name>
    <dbReference type="NCBI Taxonomy" id="69181"/>
    <lineage>
        <taxon>Eukaryota</taxon>
        <taxon>Viridiplantae</taxon>
        <taxon>Streptophyta</taxon>
        <taxon>Embryophyta</taxon>
        <taxon>Tracheophyta</taxon>
        <taxon>Spermatophyta</taxon>
        <taxon>Magnoliopsida</taxon>
        <taxon>eudicotyledons</taxon>
        <taxon>Gunneridae</taxon>
        <taxon>Pentapetalae</taxon>
        <taxon>rosids</taxon>
        <taxon>malvids</taxon>
        <taxon>Brassicales</taxon>
        <taxon>Brassicaceae</taxon>
        <taxon>Brassiceae</taxon>
        <taxon>Brassica</taxon>
    </lineage>
</organism>
<protein>
    <submittedName>
        <fullName evidence="1">Uncharacterized protein</fullName>
    </submittedName>
</protein>
<dbReference type="EMBL" id="QGKV02000832">
    <property type="protein sequence ID" value="KAF3548316.1"/>
    <property type="molecule type" value="Genomic_DNA"/>
</dbReference>
<gene>
    <name evidence="1" type="ORF">DY000_02004414</name>
</gene>
<accession>A0ABQ7C802</accession>
<dbReference type="Proteomes" id="UP000266723">
    <property type="component" value="Unassembled WGS sequence"/>
</dbReference>